<dbReference type="EMBL" id="JAGFNY010000016">
    <property type="protein sequence ID" value="MBW7570411.1"/>
    <property type="molecule type" value="Genomic_DNA"/>
</dbReference>
<proteinExistence type="predicted"/>
<accession>A0ABS7DH35</accession>
<keyword evidence="3" id="KW-1185">Reference proteome</keyword>
<comment type="caution">
    <text evidence="2">The sequence shown here is derived from an EMBL/GenBank/DDBJ whole genome shotgun (WGS) entry which is preliminary data.</text>
</comment>
<evidence type="ECO:0000313" key="2">
    <source>
        <dbReference type="EMBL" id="MBW7570411.1"/>
    </source>
</evidence>
<dbReference type="InterPro" id="IPR018973">
    <property type="entry name" value="MZB"/>
</dbReference>
<evidence type="ECO:0000313" key="3">
    <source>
        <dbReference type="Proteomes" id="UP000731465"/>
    </source>
</evidence>
<name>A0ABS7DH35_9GAMM</name>
<sequence>MTWLKRASQTVAEALRLAGSQLLDIDFTELNTGFRLREENGITCSDIYLYDQLSSGAGYSTNLSTRIKELIEKTKIILNSCNCDYACRNCLKHYRNQFVHGELDRTAALDLLLWGVEGKTPSPYSYSNQVNLIYQLENILKSHSIQIVLDKDKIYLQNQDYKKELVIYPTFSFMLEDKTKIMIKDFDIKFNKPKFLKDVTEALGVNS</sequence>
<dbReference type="Pfam" id="PF09369">
    <property type="entry name" value="MZB"/>
    <property type="match status" value="1"/>
</dbReference>
<feature type="domain" description="MrfA-like Zn-binding" evidence="1">
    <location>
        <begin position="12"/>
        <end position="91"/>
    </location>
</feature>
<gene>
    <name evidence="2" type="ORF">J5V48_05820</name>
</gene>
<organism evidence="2 3">
    <name type="scientific">Succinivibrio faecicola</name>
    <dbReference type="NCBI Taxonomy" id="2820300"/>
    <lineage>
        <taxon>Bacteria</taxon>
        <taxon>Pseudomonadati</taxon>
        <taxon>Pseudomonadota</taxon>
        <taxon>Gammaproteobacteria</taxon>
        <taxon>Aeromonadales</taxon>
        <taxon>Succinivibrionaceae</taxon>
        <taxon>Succinivibrio</taxon>
    </lineage>
</organism>
<dbReference type="Proteomes" id="UP000731465">
    <property type="component" value="Unassembled WGS sequence"/>
</dbReference>
<protein>
    <submittedName>
        <fullName evidence="2">DUF1998 domain-containing protein</fullName>
    </submittedName>
</protein>
<evidence type="ECO:0000259" key="1">
    <source>
        <dbReference type="Pfam" id="PF09369"/>
    </source>
</evidence>
<reference evidence="2 3" key="1">
    <citation type="submission" date="2021-03" db="EMBL/GenBank/DDBJ databases">
        <title>Succinivibrio sp. nov. isolated from feces of cow.</title>
        <authorList>
            <person name="Choi J.-Y."/>
        </authorList>
    </citation>
    <scope>NUCLEOTIDE SEQUENCE [LARGE SCALE GENOMIC DNA]</scope>
    <source>
        <strain evidence="2 3">AGMB01872</strain>
    </source>
</reference>
<dbReference type="RefSeq" id="WP_219937632.1">
    <property type="nucleotide sequence ID" value="NZ_JAGFNY010000016.1"/>
</dbReference>